<dbReference type="Proteomes" id="UP000292262">
    <property type="component" value="Unassembled WGS sequence"/>
</dbReference>
<evidence type="ECO:0000313" key="2">
    <source>
        <dbReference type="EMBL" id="RZS92293.1"/>
    </source>
</evidence>
<feature type="transmembrane region" description="Helical" evidence="1">
    <location>
        <begin position="113"/>
        <end position="132"/>
    </location>
</feature>
<name>A0A4Q7NY09_9FLAO</name>
<dbReference type="EMBL" id="SGXE01000004">
    <property type="protein sequence ID" value="RZS92293.1"/>
    <property type="molecule type" value="Genomic_DNA"/>
</dbReference>
<protein>
    <submittedName>
        <fullName evidence="2">Uncharacterized protein</fullName>
    </submittedName>
</protein>
<reference evidence="2 3" key="1">
    <citation type="submission" date="2019-02" db="EMBL/GenBank/DDBJ databases">
        <title>Genomic Encyclopedia of Type Strains, Phase IV (KMG-IV): sequencing the most valuable type-strain genomes for metagenomic binning, comparative biology and taxonomic classification.</title>
        <authorList>
            <person name="Goeker M."/>
        </authorList>
    </citation>
    <scope>NUCLEOTIDE SEQUENCE [LARGE SCALE GENOMIC DNA]</scope>
    <source>
        <strain evidence="2 3">DSM 17196</strain>
    </source>
</reference>
<comment type="caution">
    <text evidence="2">The sequence shown here is derived from an EMBL/GenBank/DDBJ whole genome shotgun (WGS) entry which is preliminary data.</text>
</comment>
<gene>
    <name evidence="2" type="ORF">EV197_2929</name>
</gene>
<proteinExistence type="predicted"/>
<dbReference type="RefSeq" id="WP_130287453.1">
    <property type="nucleotide sequence ID" value="NZ_SGXE01000004.1"/>
</dbReference>
<keyword evidence="1" id="KW-0472">Membrane</keyword>
<feature type="transmembrane region" description="Helical" evidence="1">
    <location>
        <begin position="20"/>
        <end position="37"/>
    </location>
</feature>
<evidence type="ECO:0000256" key="1">
    <source>
        <dbReference type="SAM" id="Phobius"/>
    </source>
</evidence>
<keyword evidence="1" id="KW-1133">Transmembrane helix</keyword>
<accession>A0A4Q7NY09</accession>
<sequence>MYTLLSVKLKALQKHPTTLLLTYVVVYFIWGLGMNEFGKFMEIARFANWWQVITCYILYMVPISLLLRNKPFFDQYAYGLVAMGILEFMGYWLQTSYAYPDNILAQVFNPLNFSLGMALFFALYFPAGNWLVSKIYHMLFKNNPTLS</sequence>
<evidence type="ECO:0000313" key="3">
    <source>
        <dbReference type="Proteomes" id="UP000292262"/>
    </source>
</evidence>
<feature type="transmembrane region" description="Helical" evidence="1">
    <location>
        <begin position="76"/>
        <end position="93"/>
    </location>
</feature>
<organism evidence="2 3">
    <name type="scientific">Aquimarina brevivitae</name>
    <dbReference type="NCBI Taxonomy" id="323412"/>
    <lineage>
        <taxon>Bacteria</taxon>
        <taxon>Pseudomonadati</taxon>
        <taxon>Bacteroidota</taxon>
        <taxon>Flavobacteriia</taxon>
        <taxon>Flavobacteriales</taxon>
        <taxon>Flavobacteriaceae</taxon>
        <taxon>Aquimarina</taxon>
    </lineage>
</organism>
<dbReference type="AlphaFoldDB" id="A0A4Q7NY09"/>
<keyword evidence="1" id="KW-0812">Transmembrane</keyword>
<dbReference type="OrthoDB" id="1178539at2"/>
<feature type="transmembrane region" description="Helical" evidence="1">
    <location>
        <begin position="49"/>
        <end position="67"/>
    </location>
</feature>
<keyword evidence="3" id="KW-1185">Reference proteome</keyword>